<dbReference type="InterPro" id="IPR016040">
    <property type="entry name" value="NAD(P)-bd_dom"/>
</dbReference>
<gene>
    <name evidence="2" type="ORF">US28_C0021G0013</name>
</gene>
<proteinExistence type="predicted"/>
<dbReference type="InterPro" id="IPR036291">
    <property type="entry name" value="NAD(P)-bd_dom_sf"/>
</dbReference>
<organism evidence="2 3">
    <name type="scientific">Candidatus Daviesbacteria bacterium GW2011_GWA1_36_8</name>
    <dbReference type="NCBI Taxonomy" id="1618417"/>
    <lineage>
        <taxon>Bacteria</taxon>
        <taxon>Candidatus Daviesiibacteriota</taxon>
    </lineage>
</organism>
<dbReference type="Gene3D" id="3.90.25.10">
    <property type="entry name" value="UDP-galactose 4-epimerase, domain 1"/>
    <property type="match status" value="1"/>
</dbReference>
<reference evidence="2 3" key="1">
    <citation type="journal article" date="2015" name="Nature">
        <title>rRNA introns, odd ribosomes, and small enigmatic genomes across a large radiation of phyla.</title>
        <authorList>
            <person name="Brown C.T."/>
            <person name="Hug L.A."/>
            <person name="Thomas B.C."/>
            <person name="Sharon I."/>
            <person name="Castelle C.J."/>
            <person name="Singh A."/>
            <person name="Wilkins M.J."/>
            <person name="Williams K.H."/>
            <person name="Banfield J.F."/>
        </authorList>
    </citation>
    <scope>NUCLEOTIDE SEQUENCE [LARGE SCALE GENOMIC DNA]</scope>
</reference>
<dbReference type="PATRIC" id="fig|1618417.4.peg.776"/>
<evidence type="ECO:0000313" key="2">
    <source>
        <dbReference type="EMBL" id="KKQ15182.1"/>
    </source>
</evidence>
<protein>
    <submittedName>
        <fullName evidence="2">NAD-dependent epimerase/dehydratase</fullName>
    </submittedName>
</protein>
<dbReference type="Proteomes" id="UP000034448">
    <property type="component" value="Unassembled WGS sequence"/>
</dbReference>
<dbReference type="AlphaFoldDB" id="A0A0G0FBC0"/>
<evidence type="ECO:0000313" key="3">
    <source>
        <dbReference type="Proteomes" id="UP000034448"/>
    </source>
</evidence>
<name>A0A0G0FBC0_9BACT</name>
<dbReference type="Gene3D" id="3.40.50.720">
    <property type="entry name" value="NAD(P)-binding Rossmann-like Domain"/>
    <property type="match status" value="1"/>
</dbReference>
<dbReference type="PANTHER" id="PTHR43000">
    <property type="entry name" value="DTDP-D-GLUCOSE 4,6-DEHYDRATASE-RELATED"/>
    <property type="match status" value="1"/>
</dbReference>
<feature type="domain" description="NAD(P)-binding" evidence="1">
    <location>
        <begin position="5"/>
        <end position="305"/>
    </location>
</feature>
<dbReference type="SUPFAM" id="SSF51735">
    <property type="entry name" value="NAD(P)-binding Rossmann-fold domains"/>
    <property type="match status" value="1"/>
</dbReference>
<accession>A0A0G0FBC0</accession>
<comment type="caution">
    <text evidence="2">The sequence shown here is derived from an EMBL/GenBank/DDBJ whole genome shotgun (WGS) entry which is preliminary data.</text>
</comment>
<sequence>MKKVLVTGSGGFVGRHLVDLLKTDYEVIGTLFGEDLKDQENVSYHEGNIQDPKFLEDLINKYSPDFIVHLAARAISWDSDTEQIFNTNFLGTINLYKAVIANRNKNPDYNPKILYVSSAEIYGKTTAPDKINEHCPFFPVNFYAVSKVAGDRLSYQLSQSEKLNILIARPFNHTGPGQQKGFFVPDMASQIVEIENDPNGQSLKVGNLESIRDLSDVRDIVRAYKMLLEAETTPGEAVNVCSGKGQKMKDVLEKLLSFAKKEIKVEEDPERFYPVDIKLAVGDNSKLKSLTGWEPQIPLDQTLEDALDYWRDKP</sequence>
<evidence type="ECO:0000259" key="1">
    <source>
        <dbReference type="Pfam" id="PF16363"/>
    </source>
</evidence>
<dbReference type="Pfam" id="PF16363">
    <property type="entry name" value="GDP_Man_Dehyd"/>
    <property type="match status" value="1"/>
</dbReference>
<dbReference type="EMBL" id="LBSJ01000021">
    <property type="protein sequence ID" value="KKQ15182.1"/>
    <property type="molecule type" value="Genomic_DNA"/>
</dbReference>